<dbReference type="PROSITE" id="PS00127">
    <property type="entry name" value="RNASE_PANCREATIC"/>
    <property type="match status" value="1"/>
</dbReference>
<dbReference type="SMART" id="SM00092">
    <property type="entry name" value="RNAse_Pc"/>
    <property type="match status" value="1"/>
</dbReference>
<dbReference type="GO" id="GO:0003676">
    <property type="term" value="F:nucleic acid binding"/>
    <property type="evidence" value="ECO:0007669"/>
    <property type="project" value="InterPro"/>
</dbReference>
<dbReference type="InterPro" id="IPR036816">
    <property type="entry name" value="RNaseA-like_dom_sf"/>
</dbReference>
<reference evidence="7" key="1">
    <citation type="submission" date="2022-12" db="EMBL/GenBank/DDBJ databases">
        <authorList>
            <person name="Alioto T."/>
            <person name="Alioto T."/>
            <person name="Gomez Garrido J."/>
        </authorList>
    </citation>
    <scope>NUCLEOTIDE SEQUENCE</scope>
</reference>
<proteinExistence type="inferred from homology"/>
<name>A0AA35L7T0_9SAUR</name>
<dbReference type="PRINTS" id="PR00794">
    <property type="entry name" value="RIBONUCLEASE"/>
</dbReference>
<organism evidence="7 8">
    <name type="scientific">Podarcis lilfordi</name>
    <name type="common">Lilford's wall lizard</name>
    <dbReference type="NCBI Taxonomy" id="74358"/>
    <lineage>
        <taxon>Eukaryota</taxon>
        <taxon>Metazoa</taxon>
        <taxon>Chordata</taxon>
        <taxon>Craniata</taxon>
        <taxon>Vertebrata</taxon>
        <taxon>Euteleostomi</taxon>
        <taxon>Lepidosauria</taxon>
        <taxon>Squamata</taxon>
        <taxon>Bifurcata</taxon>
        <taxon>Unidentata</taxon>
        <taxon>Episquamata</taxon>
        <taxon>Laterata</taxon>
        <taxon>Lacertibaenia</taxon>
        <taxon>Lacertidae</taxon>
        <taxon>Podarcis</taxon>
    </lineage>
</organism>
<evidence type="ECO:0000256" key="3">
    <source>
        <dbReference type="ARBA" id="ARBA00022759"/>
    </source>
</evidence>
<evidence type="ECO:0000313" key="7">
    <source>
        <dbReference type="EMBL" id="CAI5791119.1"/>
    </source>
</evidence>
<evidence type="ECO:0000256" key="2">
    <source>
        <dbReference type="ARBA" id="ARBA00022722"/>
    </source>
</evidence>
<feature type="signal peptide" evidence="5">
    <location>
        <begin position="1"/>
        <end position="26"/>
    </location>
</feature>
<keyword evidence="4 5" id="KW-0378">Hydrolase</keyword>
<dbReference type="GO" id="GO:0004540">
    <property type="term" value="F:RNA nuclease activity"/>
    <property type="evidence" value="ECO:0007669"/>
    <property type="project" value="TreeGrafter"/>
</dbReference>
<dbReference type="Proteomes" id="UP001178461">
    <property type="component" value="Chromosome 13"/>
</dbReference>
<feature type="domain" description="Ribonuclease A-domain" evidence="6">
    <location>
        <begin position="25"/>
        <end position="145"/>
    </location>
</feature>
<evidence type="ECO:0000259" key="6">
    <source>
        <dbReference type="SMART" id="SM00092"/>
    </source>
</evidence>
<dbReference type="Pfam" id="PF00074">
    <property type="entry name" value="RnaseA"/>
    <property type="match status" value="1"/>
</dbReference>
<feature type="chain" id="PRO_5041481418" evidence="5">
    <location>
        <begin position="27"/>
        <end position="154"/>
    </location>
</feature>
<dbReference type="GO" id="GO:0050830">
    <property type="term" value="P:defense response to Gram-positive bacterium"/>
    <property type="evidence" value="ECO:0007669"/>
    <property type="project" value="TreeGrafter"/>
</dbReference>
<gene>
    <name evidence="7" type="ORF">PODLI_1B039084</name>
</gene>
<dbReference type="PANTHER" id="PTHR11437:SF65">
    <property type="entry name" value="ANGIOGENIN-2"/>
    <property type="match status" value="1"/>
</dbReference>
<keyword evidence="8" id="KW-1185">Reference proteome</keyword>
<keyword evidence="2 5" id="KW-0540">Nuclease</keyword>
<dbReference type="FunFam" id="3.10.130.10:FF:000001">
    <property type="entry name" value="Ribonuclease pancreatic"/>
    <property type="match status" value="1"/>
</dbReference>
<keyword evidence="3 5" id="KW-0255">Endonuclease</keyword>
<dbReference type="CDD" id="cd06265">
    <property type="entry name" value="RNase_A_canonical"/>
    <property type="match status" value="1"/>
</dbReference>
<comment type="similarity">
    <text evidence="1 5">Belongs to the pancreatic ribonuclease family.</text>
</comment>
<sequence>MAERGPRPGLTTALLFLAACLAVAGAESYQKFLRQHVDFPTTEAPDPRSYCNLMMKRRDLATSHHCKHLNTFVHADTSKIQLVCGEGGVPTTGDLRESNASFPLTLCQLQKGSWAPDCSYKGTDNTERIIIACEGGYPVHLETEVPADVGQEDL</sequence>
<dbReference type="InterPro" id="IPR023411">
    <property type="entry name" value="RNaseA_AS"/>
</dbReference>
<evidence type="ECO:0000256" key="1">
    <source>
        <dbReference type="ARBA" id="ARBA00005600"/>
    </source>
</evidence>
<dbReference type="SUPFAM" id="SSF54076">
    <property type="entry name" value="RNase A-like"/>
    <property type="match status" value="1"/>
</dbReference>
<evidence type="ECO:0000256" key="4">
    <source>
        <dbReference type="ARBA" id="ARBA00022801"/>
    </source>
</evidence>
<dbReference type="InterPro" id="IPR001427">
    <property type="entry name" value="RNaseA"/>
</dbReference>
<dbReference type="GO" id="GO:0004519">
    <property type="term" value="F:endonuclease activity"/>
    <property type="evidence" value="ECO:0007669"/>
    <property type="project" value="UniProtKB-KW"/>
</dbReference>
<dbReference type="InterPro" id="IPR023412">
    <property type="entry name" value="RNaseA_domain"/>
</dbReference>
<dbReference type="PANTHER" id="PTHR11437">
    <property type="entry name" value="RIBONUCLEASE"/>
    <property type="match status" value="1"/>
</dbReference>
<evidence type="ECO:0000256" key="5">
    <source>
        <dbReference type="RuleBase" id="RU000651"/>
    </source>
</evidence>
<dbReference type="Gene3D" id="3.10.130.10">
    <property type="entry name" value="Ribonuclease A-like domain"/>
    <property type="match status" value="1"/>
</dbReference>
<dbReference type="GO" id="GO:0016787">
    <property type="term" value="F:hydrolase activity"/>
    <property type="evidence" value="ECO:0007669"/>
    <property type="project" value="UniProtKB-KW"/>
</dbReference>
<evidence type="ECO:0000313" key="8">
    <source>
        <dbReference type="Proteomes" id="UP001178461"/>
    </source>
</evidence>
<dbReference type="EMBL" id="OX395138">
    <property type="protein sequence ID" value="CAI5791119.1"/>
    <property type="molecule type" value="Genomic_DNA"/>
</dbReference>
<dbReference type="AlphaFoldDB" id="A0AA35L7T0"/>
<protein>
    <submittedName>
        <fullName evidence="7">Inactive ribonuclease 12</fullName>
    </submittedName>
</protein>
<dbReference type="PROSITE" id="PS51257">
    <property type="entry name" value="PROKAR_LIPOPROTEIN"/>
    <property type="match status" value="1"/>
</dbReference>
<keyword evidence="5" id="KW-0732">Signal</keyword>
<accession>A0AA35L7T0</accession>